<feature type="signal peptide" evidence="3">
    <location>
        <begin position="1"/>
        <end position="31"/>
    </location>
</feature>
<keyword evidence="2" id="KW-0812">Transmembrane</keyword>
<keyword evidence="2" id="KW-1133">Transmembrane helix</keyword>
<dbReference type="InterPro" id="IPR001434">
    <property type="entry name" value="OmcB-like_DUF11"/>
</dbReference>
<reference evidence="5" key="1">
    <citation type="submission" date="2020-07" db="EMBL/GenBank/DDBJ databases">
        <authorList>
            <person name="Tarantini F.S."/>
            <person name="Hong K.W."/>
            <person name="Chan K.G."/>
        </authorList>
    </citation>
    <scope>NUCLEOTIDE SEQUENCE</scope>
    <source>
        <strain evidence="5">32-07</strain>
    </source>
</reference>
<feature type="domain" description="DUF11" evidence="4">
    <location>
        <begin position="252"/>
        <end position="363"/>
    </location>
</feature>
<keyword evidence="6" id="KW-1185">Reference proteome</keyword>
<dbReference type="Proteomes" id="UP001049518">
    <property type="component" value="Chromosome"/>
</dbReference>
<protein>
    <recommendedName>
        <fullName evidence="4">DUF11 domain-containing protein</fullName>
    </recommendedName>
</protein>
<dbReference type="RefSeq" id="WP_231333732.1">
    <property type="nucleotide sequence ID" value="NZ_CP059572.1"/>
</dbReference>
<dbReference type="Gene3D" id="2.60.40.10">
    <property type="entry name" value="Immunoglobulins"/>
    <property type="match status" value="1"/>
</dbReference>
<sequence>MFRNARERIGARGLVLLAAAPLLGAVPMQDAAGGTVAEGPVPVAHKRPHKDGGTAPGKPKPPAPKAQAKPKAHTKPESHAKPKAHGKPRAHAKPKAHGNPKVHAKPEAAHAEPRPAAKPKANGKKKGEAVLLSMNGPGTPVIPGGTYNWPFAVTTKGSAKERGRAHRAVFTARLPRTLKFVSGQPNCSAAERGVVCRLGVVEPGQTIAGVLTAKVSKGADAGRTIRSRGRARWGKARTKRMFPAVRVARTADLAMSKTGPVTARAGSAIPYETKVRNLGPSTAEDVVVQSEGAARLVGRDTACVPRGTGYTCTIGSLRPGRERTLRTKVMPDATARAGTVLESPSLATTSTIDLNSANNRAVARTTITDAAAGPATGAPERPLPAPETGAGAVEKAVEKDVAARPVAHVEAVPDGAVPPSGGPVEQPARPPKAAGFSLTGTRTGVVLEIALVMVGTGFALTRLGRRHRRRRAED</sequence>
<feature type="chain" id="PRO_5046563288" description="DUF11 domain-containing protein" evidence="3">
    <location>
        <begin position="32"/>
        <end position="474"/>
    </location>
</feature>
<evidence type="ECO:0000256" key="2">
    <source>
        <dbReference type="SAM" id="Phobius"/>
    </source>
</evidence>
<feature type="compositionally biased region" description="Basic residues" evidence="1">
    <location>
        <begin position="81"/>
        <end position="103"/>
    </location>
</feature>
<feature type="compositionally biased region" description="Low complexity" evidence="1">
    <location>
        <begin position="369"/>
        <end position="379"/>
    </location>
</feature>
<gene>
    <name evidence="5" type="ORF">AGRA3207_001394</name>
</gene>
<evidence type="ECO:0000256" key="3">
    <source>
        <dbReference type="SAM" id="SignalP"/>
    </source>
</evidence>
<feature type="transmembrane region" description="Helical" evidence="2">
    <location>
        <begin position="445"/>
        <end position="463"/>
    </location>
</feature>
<organism evidence="5 6">
    <name type="scientific">Actinomadura graeca</name>
    <dbReference type="NCBI Taxonomy" id="2750812"/>
    <lineage>
        <taxon>Bacteria</taxon>
        <taxon>Bacillati</taxon>
        <taxon>Actinomycetota</taxon>
        <taxon>Actinomycetes</taxon>
        <taxon>Streptosporangiales</taxon>
        <taxon>Thermomonosporaceae</taxon>
        <taxon>Actinomadura</taxon>
    </lineage>
</organism>
<feature type="region of interest" description="Disordered" evidence="1">
    <location>
        <begin position="37"/>
        <end position="126"/>
    </location>
</feature>
<feature type="compositionally biased region" description="Basic and acidic residues" evidence="1">
    <location>
        <begin position="104"/>
        <end position="115"/>
    </location>
</feature>
<feature type="region of interest" description="Disordered" evidence="1">
    <location>
        <begin position="369"/>
        <end position="393"/>
    </location>
</feature>
<evidence type="ECO:0000313" key="6">
    <source>
        <dbReference type="Proteomes" id="UP001049518"/>
    </source>
</evidence>
<name>A0ABX8QR08_9ACTN</name>
<accession>A0ABX8QR08</accession>
<proteinExistence type="predicted"/>
<dbReference type="Pfam" id="PF01345">
    <property type="entry name" value="DUF11"/>
    <property type="match status" value="1"/>
</dbReference>
<dbReference type="InterPro" id="IPR013783">
    <property type="entry name" value="Ig-like_fold"/>
</dbReference>
<dbReference type="EMBL" id="CP059572">
    <property type="protein sequence ID" value="QXJ20644.1"/>
    <property type="molecule type" value="Genomic_DNA"/>
</dbReference>
<keyword evidence="2" id="KW-0472">Membrane</keyword>
<feature type="region of interest" description="Disordered" evidence="1">
    <location>
        <begin position="412"/>
        <end position="436"/>
    </location>
</feature>
<evidence type="ECO:0000256" key="1">
    <source>
        <dbReference type="SAM" id="MobiDB-lite"/>
    </source>
</evidence>
<evidence type="ECO:0000313" key="5">
    <source>
        <dbReference type="EMBL" id="QXJ20644.1"/>
    </source>
</evidence>
<evidence type="ECO:0000259" key="4">
    <source>
        <dbReference type="Pfam" id="PF01345"/>
    </source>
</evidence>
<keyword evidence="3" id="KW-0732">Signal</keyword>